<gene>
    <name evidence="2" type="ORF">PAC_03743</name>
</gene>
<organism evidence="2 3">
    <name type="scientific">Phialocephala subalpina</name>
    <dbReference type="NCBI Taxonomy" id="576137"/>
    <lineage>
        <taxon>Eukaryota</taxon>
        <taxon>Fungi</taxon>
        <taxon>Dikarya</taxon>
        <taxon>Ascomycota</taxon>
        <taxon>Pezizomycotina</taxon>
        <taxon>Leotiomycetes</taxon>
        <taxon>Helotiales</taxon>
        <taxon>Mollisiaceae</taxon>
        <taxon>Phialocephala</taxon>
        <taxon>Phialocephala fortinii species complex</taxon>
    </lineage>
</organism>
<feature type="region of interest" description="Disordered" evidence="1">
    <location>
        <begin position="549"/>
        <end position="571"/>
    </location>
</feature>
<dbReference type="PANTHER" id="PTHR42345">
    <property type="entry name" value="TPR_REGION DOMAIN-CONTAINING PROTEIN"/>
    <property type="match status" value="1"/>
</dbReference>
<evidence type="ECO:0000313" key="3">
    <source>
        <dbReference type="Proteomes" id="UP000184330"/>
    </source>
</evidence>
<feature type="compositionally biased region" description="Basic residues" evidence="1">
    <location>
        <begin position="41"/>
        <end position="51"/>
    </location>
</feature>
<reference evidence="2 3" key="1">
    <citation type="submission" date="2016-03" db="EMBL/GenBank/DDBJ databases">
        <authorList>
            <person name="Ploux O."/>
        </authorList>
    </citation>
    <scope>NUCLEOTIDE SEQUENCE [LARGE SCALE GENOMIC DNA]</scope>
    <source>
        <strain evidence="2 3">UAMH 11012</strain>
    </source>
</reference>
<protein>
    <recommendedName>
        <fullName evidence="4">VTC domain-containing protein</fullName>
    </recommendedName>
</protein>
<accession>A0A1L7WM55</accession>
<feature type="compositionally biased region" description="Basic and acidic residues" evidence="1">
    <location>
        <begin position="28"/>
        <end position="40"/>
    </location>
</feature>
<dbReference type="AlphaFoldDB" id="A0A1L7WM55"/>
<feature type="region of interest" description="Disordered" evidence="1">
    <location>
        <begin position="1"/>
        <end position="85"/>
    </location>
</feature>
<evidence type="ECO:0000256" key="1">
    <source>
        <dbReference type="SAM" id="MobiDB-lite"/>
    </source>
</evidence>
<name>A0A1L7WM55_9HELO</name>
<keyword evidence="3" id="KW-1185">Reference proteome</keyword>
<feature type="region of interest" description="Disordered" evidence="1">
    <location>
        <begin position="688"/>
        <end position="709"/>
    </location>
</feature>
<evidence type="ECO:0008006" key="4">
    <source>
        <dbReference type="Google" id="ProtNLM"/>
    </source>
</evidence>
<dbReference type="EMBL" id="FJOG01000004">
    <property type="protein sequence ID" value="CZR53861.1"/>
    <property type="molecule type" value="Genomic_DNA"/>
</dbReference>
<proteinExistence type="predicted"/>
<feature type="compositionally biased region" description="Basic and acidic residues" evidence="1">
    <location>
        <begin position="58"/>
        <end position="77"/>
    </location>
</feature>
<dbReference type="OrthoDB" id="6493944at2759"/>
<sequence length="803" mass="90014">MIFTSKHERSKKKFLDLFRSRSTSESPKGSRKDRERDRDRERKHRKERRPRPAASPSPERRPERTHSTHYSRSEPRRSSGAHASPTLPVAIAVRPQTVPPVFPQPQSQYQRLTEWPPRGYGRDANLSQGKAMEFICTGVPVYKGHKREIPHAGREYYQFYATCVGNGHAGSDRTEPAYEPFGAASLRLQGSDTAIYPWETLEQPSMAFCYGTMPGTITLNHWVGLSGNPSPRLELRDPGIQPREVDLEVILERLVYLEGGFEEDYPDLMYKNLYKNLLRDPDKFMNPHKAMEKQIADLIMVLSRKEWIDLSKPENQVVAKFFANATYTDGGMYKQFFHQLLLSMELDARIHSKQHTAEAKERLLAQLPPCIAWDLALARKWKECVSIERYKTGADPEQIRLHFRNKKPQVKALRKFARVMKWPNLVKVDDILKGKDPNDGPLEERSSDAMSYFTGVILPGPTLPWLIMNTIIDCDPDAGGNSLTTLTHIHPNSGFQYKSTTYWSSTSVVGKVLAPTCKEIGGWIGPARPAPDLSRIQIARIRQRRPKQILNSDDVDSMTERSDPLGPPSRSYPVSEYQLLLPDREPSEFVDTVRIEKLALKPVSVTSAPENEHNKDRGRPLTYDAAVQFAIDGQSWPLRLSYDVSFVAACPCAGAGPHPLFFDYVYQAVKVDQILTIKDWGGINSSHSLSTSNTRGNSPSPAANGGRGAEGLLPPSGSAALFNGSGKSAERDEEDDNEKVLVVECFGVEDNEVLARAWCAHWGLNAVVADVERTCMGCAIREAYGACINVVILIEGKDGDSSR</sequence>
<feature type="compositionally biased region" description="Polar residues" evidence="1">
    <location>
        <begin position="688"/>
        <end position="701"/>
    </location>
</feature>
<dbReference type="Proteomes" id="UP000184330">
    <property type="component" value="Unassembled WGS sequence"/>
</dbReference>
<dbReference type="PANTHER" id="PTHR42345:SF1">
    <property type="entry name" value="VTC DOMAIN-CONTAINING PROTEIN"/>
    <property type="match status" value="1"/>
</dbReference>
<evidence type="ECO:0000313" key="2">
    <source>
        <dbReference type="EMBL" id="CZR53861.1"/>
    </source>
</evidence>